<keyword evidence="3" id="KW-0813">Transport</keyword>
<comment type="similarity">
    <text evidence="2">Belongs to the ABC transporter superfamily.</text>
</comment>
<dbReference type="AlphaFoldDB" id="A0A8J3DL09"/>
<dbReference type="NCBIfam" id="NF008453">
    <property type="entry name" value="PRK11308.1"/>
    <property type="match status" value="1"/>
</dbReference>
<dbReference type="GO" id="GO:0016887">
    <property type="term" value="F:ATP hydrolysis activity"/>
    <property type="evidence" value="ECO:0007669"/>
    <property type="project" value="InterPro"/>
</dbReference>
<accession>A0A8J3DL09</accession>
<evidence type="ECO:0000313" key="7">
    <source>
        <dbReference type="EMBL" id="GHC78960.1"/>
    </source>
</evidence>
<evidence type="ECO:0000256" key="2">
    <source>
        <dbReference type="ARBA" id="ARBA00005417"/>
    </source>
</evidence>
<evidence type="ECO:0000259" key="6">
    <source>
        <dbReference type="PROSITE" id="PS50893"/>
    </source>
</evidence>
<comment type="subcellular location">
    <subcellularLocation>
        <location evidence="1">Cell inner membrane</location>
        <topology evidence="1">Peripheral membrane protein</topology>
    </subcellularLocation>
</comment>
<dbReference type="PANTHER" id="PTHR43776">
    <property type="entry name" value="TRANSPORT ATP-BINDING PROTEIN"/>
    <property type="match status" value="1"/>
</dbReference>
<dbReference type="PROSITE" id="PS50893">
    <property type="entry name" value="ABC_TRANSPORTER_2"/>
    <property type="match status" value="1"/>
</dbReference>
<keyword evidence="4" id="KW-0547">Nucleotide-binding</keyword>
<dbReference type="SMART" id="SM00382">
    <property type="entry name" value="AAA"/>
    <property type="match status" value="1"/>
</dbReference>
<dbReference type="NCBIfam" id="TIGR01727">
    <property type="entry name" value="oligo_HPY"/>
    <property type="match status" value="1"/>
</dbReference>
<feature type="domain" description="ABC transporter" evidence="6">
    <location>
        <begin position="7"/>
        <end position="250"/>
    </location>
</feature>
<evidence type="ECO:0000313" key="8">
    <source>
        <dbReference type="Proteomes" id="UP000641137"/>
    </source>
</evidence>
<gene>
    <name evidence="7" type="ORF">GCM10010136_31110</name>
</gene>
<name>A0A8J3DL09_9HYPH</name>
<keyword evidence="5 7" id="KW-0067">ATP-binding</keyword>
<dbReference type="RefSeq" id="WP_189492274.1">
    <property type="nucleotide sequence ID" value="NZ_BMZO01000011.1"/>
</dbReference>
<dbReference type="SUPFAM" id="SSF52540">
    <property type="entry name" value="P-loop containing nucleoside triphosphate hydrolases"/>
    <property type="match status" value="1"/>
</dbReference>
<protein>
    <submittedName>
        <fullName evidence="7">ABC transporter ATP-binding protein</fullName>
    </submittedName>
</protein>
<reference evidence="7" key="1">
    <citation type="journal article" date="2014" name="Int. J. Syst. Evol. Microbiol.">
        <title>Complete genome sequence of Corynebacterium casei LMG S-19264T (=DSM 44701T), isolated from a smear-ripened cheese.</title>
        <authorList>
            <consortium name="US DOE Joint Genome Institute (JGI-PGF)"/>
            <person name="Walter F."/>
            <person name="Albersmeier A."/>
            <person name="Kalinowski J."/>
            <person name="Ruckert C."/>
        </authorList>
    </citation>
    <scope>NUCLEOTIDE SEQUENCE</scope>
    <source>
        <strain evidence="7">KCTC 42097</strain>
    </source>
</reference>
<organism evidence="7 8">
    <name type="scientific">Limoniibacter endophyticus</name>
    <dbReference type="NCBI Taxonomy" id="1565040"/>
    <lineage>
        <taxon>Bacteria</taxon>
        <taxon>Pseudomonadati</taxon>
        <taxon>Pseudomonadota</taxon>
        <taxon>Alphaproteobacteria</taxon>
        <taxon>Hyphomicrobiales</taxon>
        <taxon>Bartonellaceae</taxon>
        <taxon>Limoniibacter</taxon>
    </lineage>
</organism>
<dbReference type="Gene3D" id="3.40.50.300">
    <property type="entry name" value="P-loop containing nucleotide triphosphate hydrolases"/>
    <property type="match status" value="1"/>
</dbReference>
<dbReference type="PROSITE" id="PS00211">
    <property type="entry name" value="ABC_TRANSPORTER_1"/>
    <property type="match status" value="1"/>
</dbReference>
<dbReference type="InterPro" id="IPR003593">
    <property type="entry name" value="AAA+_ATPase"/>
</dbReference>
<evidence type="ECO:0000256" key="5">
    <source>
        <dbReference type="ARBA" id="ARBA00022840"/>
    </source>
</evidence>
<comment type="caution">
    <text evidence="7">The sequence shown here is derived from an EMBL/GenBank/DDBJ whole genome shotgun (WGS) entry which is preliminary data.</text>
</comment>
<dbReference type="InterPro" id="IPR013563">
    <property type="entry name" value="Oligopep_ABC_C"/>
</dbReference>
<dbReference type="Pfam" id="PF08352">
    <property type="entry name" value="oligo_HPY"/>
    <property type="match status" value="1"/>
</dbReference>
<evidence type="ECO:0000256" key="3">
    <source>
        <dbReference type="ARBA" id="ARBA00022448"/>
    </source>
</evidence>
<dbReference type="CDD" id="cd03257">
    <property type="entry name" value="ABC_NikE_OppD_transporters"/>
    <property type="match status" value="1"/>
</dbReference>
<dbReference type="FunFam" id="3.40.50.300:FF:000016">
    <property type="entry name" value="Oligopeptide ABC transporter ATP-binding component"/>
    <property type="match status" value="1"/>
</dbReference>
<dbReference type="InterPro" id="IPR027417">
    <property type="entry name" value="P-loop_NTPase"/>
</dbReference>
<proteinExistence type="inferred from homology"/>
<dbReference type="Pfam" id="PF00005">
    <property type="entry name" value="ABC_tran"/>
    <property type="match status" value="1"/>
</dbReference>
<evidence type="ECO:0000256" key="4">
    <source>
        <dbReference type="ARBA" id="ARBA00022741"/>
    </source>
</evidence>
<dbReference type="InterPro" id="IPR050319">
    <property type="entry name" value="ABC_transp_ATP-bind"/>
</dbReference>
<dbReference type="PANTHER" id="PTHR43776:SF7">
    <property type="entry name" value="D,D-DIPEPTIDE TRANSPORT ATP-BINDING PROTEIN DDPF-RELATED"/>
    <property type="match status" value="1"/>
</dbReference>
<dbReference type="InterPro" id="IPR017871">
    <property type="entry name" value="ABC_transporter-like_CS"/>
</dbReference>
<sequence length="327" mass="36071">MSDLPILSVRNLSKIFGPPVGGVRAVNNVSFDIAKGETYALVGESGCGKSTLGRCVTMLETPSEGEINFQGQDLTKIPNEGLRRIRRDLQMIFQDPYGSLNPRKTVGSILSEPMRIHSLYPRSAWADQVGQVLAEVGLLPVHAQRHPHEFSGGQRQRISIARALTLKPKLIVSDEAVSALDVSVQSQILNLMVRLQKDHGMAYLFISHDLGVVQHISDRVGVMYLGRIVESANTRDLFRAPRHPYTRSLLSAVPKMGRRSNPDREFLQGELPSPLNPPSGCTFHPRCPLKSDLCVSAVPEMREIEAQRKIACHHPLEDKPSAVINAA</sequence>
<dbReference type="Proteomes" id="UP000641137">
    <property type="component" value="Unassembled WGS sequence"/>
</dbReference>
<keyword evidence="8" id="KW-1185">Reference proteome</keyword>
<dbReference type="GO" id="GO:0005524">
    <property type="term" value="F:ATP binding"/>
    <property type="evidence" value="ECO:0007669"/>
    <property type="project" value="UniProtKB-KW"/>
</dbReference>
<evidence type="ECO:0000256" key="1">
    <source>
        <dbReference type="ARBA" id="ARBA00004417"/>
    </source>
</evidence>
<dbReference type="GO" id="GO:0005886">
    <property type="term" value="C:plasma membrane"/>
    <property type="evidence" value="ECO:0007669"/>
    <property type="project" value="UniProtKB-SubCell"/>
</dbReference>
<dbReference type="InterPro" id="IPR003439">
    <property type="entry name" value="ABC_transporter-like_ATP-bd"/>
</dbReference>
<dbReference type="GO" id="GO:0055085">
    <property type="term" value="P:transmembrane transport"/>
    <property type="evidence" value="ECO:0007669"/>
    <property type="project" value="UniProtKB-ARBA"/>
</dbReference>
<dbReference type="GO" id="GO:0015833">
    <property type="term" value="P:peptide transport"/>
    <property type="evidence" value="ECO:0007669"/>
    <property type="project" value="InterPro"/>
</dbReference>
<dbReference type="EMBL" id="BMZO01000011">
    <property type="protein sequence ID" value="GHC78960.1"/>
    <property type="molecule type" value="Genomic_DNA"/>
</dbReference>
<reference evidence="7" key="2">
    <citation type="submission" date="2020-09" db="EMBL/GenBank/DDBJ databases">
        <authorList>
            <person name="Sun Q."/>
            <person name="Kim S."/>
        </authorList>
    </citation>
    <scope>NUCLEOTIDE SEQUENCE</scope>
    <source>
        <strain evidence="7">KCTC 42097</strain>
    </source>
</reference>